<sequence length="434" mass="48221">MVIKTDLCSYTEYRIYPGHGQKFVAKDAKVSFFISAKADSLYHQRIKPVKLRWTQAWRRQNKKGKVEEGGKKKARKAQKFQKAIVGMSLDDLKKKKAMRPELRQAREQAAKEAKAKQQAEKKKAASSKPAVAKGKADKGAKLPKGGGAPAGGAKNFKGKKCQCAAVKNMSCELLRSGDKAIVTFRWCYHAEYVCLGETLLFREGRTKGLGKIVELVDDAFCAGMKVVLIGDSSVGKSALVYRFMNNSLLADPKATVGISFFKQTLMDPLMNQQYPLQIWDTAGQEKFQSVTTHHYRAADGALLVFDIANERSFQNLDKWLAELRENTDPSVVVALVGTKADLSAQRAVSTERAQGYARGNGLLYVETSAYWNKYEGGEKDLAVGVEQIFLRLVRGIIQTQKELGRNPARLDMSGYPEAINLEEEGRRRDSDCAC</sequence>
<dbReference type="GO" id="GO:0005525">
    <property type="term" value="F:GTP binding"/>
    <property type="evidence" value="ECO:0007669"/>
    <property type="project" value="UniProtKB-KW"/>
</dbReference>
<dbReference type="CDD" id="cd00472">
    <property type="entry name" value="Ribosomal_L24e_L24"/>
    <property type="match status" value="1"/>
</dbReference>
<dbReference type="SUPFAM" id="SSF52540">
    <property type="entry name" value="P-loop containing nucleoside triphosphate hydrolases"/>
    <property type="match status" value="1"/>
</dbReference>
<dbReference type="SUPFAM" id="SSF57716">
    <property type="entry name" value="Glucocorticoid receptor-like (DNA-binding domain)"/>
    <property type="match status" value="1"/>
</dbReference>
<dbReference type="SMART" id="SM00174">
    <property type="entry name" value="RHO"/>
    <property type="match status" value="1"/>
</dbReference>
<feature type="domain" description="Large ribosomal subunit protein eL24-related N-terminal" evidence="8">
    <location>
        <begin position="4"/>
        <end position="67"/>
    </location>
</feature>
<dbReference type="GO" id="GO:0003729">
    <property type="term" value="F:mRNA binding"/>
    <property type="evidence" value="ECO:0007669"/>
    <property type="project" value="UniProtKB-ARBA"/>
</dbReference>
<dbReference type="CDD" id="cd00154">
    <property type="entry name" value="Rab"/>
    <property type="match status" value="1"/>
</dbReference>
<dbReference type="EMBL" id="CAJNIZ010043940">
    <property type="protein sequence ID" value="CAE7673393.1"/>
    <property type="molecule type" value="Genomic_DNA"/>
</dbReference>
<organism evidence="9 10">
    <name type="scientific">Symbiodinium pilosum</name>
    <name type="common">Dinoflagellate</name>
    <dbReference type="NCBI Taxonomy" id="2952"/>
    <lineage>
        <taxon>Eukaryota</taxon>
        <taxon>Sar</taxon>
        <taxon>Alveolata</taxon>
        <taxon>Dinophyceae</taxon>
        <taxon>Suessiales</taxon>
        <taxon>Symbiodiniaceae</taxon>
        <taxon>Symbiodinium</taxon>
    </lineage>
</organism>
<keyword evidence="3" id="KW-0547">Nucleotide-binding</keyword>
<dbReference type="PRINTS" id="PR00449">
    <property type="entry name" value="RASTRNSFRMNG"/>
</dbReference>
<dbReference type="InterPro" id="IPR000988">
    <property type="entry name" value="Ribosomal_eL24-rel_N"/>
</dbReference>
<dbReference type="PROSITE" id="PS51421">
    <property type="entry name" value="RAS"/>
    <property type="match status" value="1"/>
</dbReference>
<dbReference type="Gene3D" id="6.10.250.1270">
    <property type="match status" value="1"/>
</dbReference>
<evidence type="ECO:0000256" key="4">
    <source>
        <dbReference type="ARBA" id="ARBA00022980"/>
    </source>
</evidence>
<dbReference type="NCBIfam" id="TIGR00231">
    <property type="entry name" value="small_GTP"/>
    <property type="match status" value="1"/>
</dbReference>
<name>A0A812WAH3_SYMPI</name>
<evidence type="ECO:0000313" key="9">
    <source>
        <dbReference type="EMBL" id="CAE7673393.1"/>
    </source>
</evidence>
<protein>
    <submittedName>
        <fullName evidence="9">YPT31 protein</fullName>
    </submittedName>
</protein>
<dbReference type="GO" id="GO:0003924">
    <property type="term" value="F:GTPase activity"/>
    <property type="evidence" value="ECO:0007669"/>
    <property type="project" value="InterPro"/>
</dbReference>
<dbReference type="PROSITE" id="PS51420">
    <property type="entry name" value="RHO"/>
    <property type="match status" value="1"/>
</dbReference>
<dbReference type="Gene3D" id="2.30.170.20">
    <property type="entry name" value="Ribosomal protein L24e"/>
    <property type="match status" value="1"/>
</dbReference>
<keyword evidence="5" id="KW-0342">GTP-binding</keyword>
<keyword evidence="10" id="KW-1185">Reference proteome</keyword>
<dbReference type="AlphaFoldDB" id="A0A812WAH3"/>
<dbReference type="InterPro" id="IPR050209">
    <property type="entry name" value="Rab_GTPases_membrane_traffic"/>
</dbReference>
<keyword evidence="6" id="KW-0687">Ribonucleoprotein</keyword>
<accession>A0A812WAH3</accession>
<dbReference type="PANTHER" id="PTHR47979">
    <property type="entry name" value="DRAB11-RELATED"/>
    <property type="match status" value="1"/>
</dbReference>
<dbReference type="Proteomes" id="UP000649617">
    <property type="component" value="Unassembled WGS sequence"/>
</dbReference>
<dbReference type="InterPro" id="IPR001806">
    <property type="entry name" value="Small_GTPase"/>
</dbReference>
<comment type="caution">
    <text evidence="9">The sequence shown here is derived from an EMBL/GenBank/DDBJ whole genome shotgun (WGS) entry which is preliminary data.</text>
</comment>
<dbReference type="OrthoDB" id="409690at2759"/>
<evidence type="ECO:0000256" key="1">
    <source>
        <dbReference type="ARBA" id="ARBA00005647"/>
    </source>
</evidence>
<dbReference type="SMART" id="SM00173">
    <property type="entry name" value="RAS"/>
    <property type="match status" value="1"/>
</dbReference>
<evidence type="ECO:0000256" key="5">
    <source>
        <dbReference type="ARBA" id="ARBA00023134"/>
    </source>
</evidence>
<feature type="compositionally biased region" description="Basic and acidic residues" evidence="7">
    <location>
        <begin position="95"/>
        <end position="123"/>
    </location>
</feature>
<reference evidence="9" key="1">
    <citation type="submission" date="2021-02" db="EMBL/GenBank/DDBJ databases">
        <authorList>
            <person name="Dougan E. K."/>
            <person name="Rhodes N."/>
            <person name="Thang M."/>
            <person name="Chan C."/>
        </authorList>
    </citation>
    <scope>NUCLEOTIDE SEQUENCE</scope>
</reference>
<dbReference type="SMART" id="SM00175">
    <property type="entry name" value="RAB"/>
    <property type="match status" value="1"/>
</dbReference>
<dbReference type="InterPro" id="IPR009001">
    <property type="entry name" value="Transl_elong_EF1A/Init_IF2_C"/>
</dbReference>
<dbReference type="FunFam" id="2.30.170.20:FF:000003">
    <property type="entry name" value="60S ribosomal protein L24"/>
    <property type="match status" value="1"/>
</dbReference>
<feature type="region of interest" description="Disordered" evidence="7">
    <location>
        <begin position="95"/>
        <end position="154"/>
    </location>
</feature>
<evidence type="ECO:0000256" key="3">
    <source>
        <dbReference type="ARBA" id="ARBA00022741"/>
    </source>
</evidence>
<dbReference type="SUPFAM" id="SSF50465">
    <property type="entry name" value="EF-Tu/eEF-1alpha/eIF2-gamma C-terminal domain"/>
    <property type="match status" value="1"/>
</dbReference>
<gene>
    <name evidence="9" type="primary">YPT31</name>
    <name evidence="9" type="ORF">SPIL2461_LOCUS18619</name>
</gene>
<evidence type="ECO:0000256" key="6">
    <source>
        <dbReference type="ARBA" id="ARBA00023274"/>
    </source>
</evidence>
<evidence type="ECO:0000313" key="10">
    <source>
        <dbReference type="Proteomes" id="UP000649617"/>
    </source>
</evidence>
<dbReference type="InterPro" id="IPR027417">
    <property type="entry name" value="P-loop_NTPase"/>
</dbReference>
<evidence type="ECO:0000259" key="8">
    <source>
        <dbReference type="Pfam" id="PF01246"/>
    </source>
</evidence>
<proteinExistence type="inferred from homology"/>
<dbReference type="InterPro" id="IPR005225">
    <property type="entry name" value="Small_GTP-bd"/>
</dbReference>
<comment type="similarity">
    <text evidence="2">Belongs to the small GTPase superfamily. Rab family.</text>
</comment>
<dbReference type="Pfam" id="PF00071">
    <property type="entry name" value="Ras"/>
    <property type="match status" value="1"/>
</dbReference>
<comment type="similarity">
    <text evidence="1">Belongs to the eukaryotic ribosomal protein eL24 family.</text>
</comment>
<dbReference type="Pfam" id="PF01246">
    <property type="entry name" value="Ribosomal_L24e"/>
    <property type="match status" value="1"/>
</dbReference>
<dbReference type="InterPro" id="IPR038630">
    <property type="entry name" value="L24e/L24_sf"/>
</dbReference>
<evidence type="ECO:0000256" key="2">
    <source>
        <dbReference type="ARBA" id="ARBA00006270"/>
    </source>
</evidence>
<dbReference type="Gene3D" id="3.40.50.300">
    <property type="entry name" value="P-loop containing nucleotide triphosphate hydrolases"/>
    <property type="match status" value="1"/>
</dbReference>
<dbReference type="GO" id="GO:0003735">
    <property type="term" value="F:structural constituent of ribosome"/>
    <property type="evidence" value="ECO:0007669"/>
    <property type="project" value="UniProtKB-ARBA"/>
</dbReference>
<dbReference type="GO" id="GO:0005840">
    <property type="term" value="C:ribosome"/>
    <property type="evidence" value="ECO:0007669"/>
    <property type="project" value="UniProtKB-KW"/>
</dbReference>
<evidence type="ECO:0000256" key="7">
    <source>
        <dbReference type="SAM" id="MobiDB-lite"/>
    </source>
</evidence>
<dbReference type="PROSITE" id="PS51419">
    <property type="entry name" value="RAB"/>
    <property type="match status" value="1"/>
</dbReference>
<dbReference type="FunFam" id="3.40.50.300:FF:001447">
    <property type="entry name" value="Ras-related protein Rab-1B"/>
    <property type="match status" value="1"/>
</dbReference>
<dbReference type="GO" id="GO:1990904">
    <property type="term" value="C:ribonucleoprotein complex"/>
    <property type="evidence" value="ECO:0007669"/>
    <property type="project" value="UniProtKB-KW"/>
</dbReference>
<keyword evidence="4" id="KW-0689">Ribosomal protein</keyword>